<comment type="function">
    <text evidence="1">Catalytic subunit in the complex catalyzing the transfer of N-acetylglucosamine from UDP-N-acetylglucosamine to phosphatidylinositol, the first step of GPI biosynthesis.</text>
</comment>
<dbReference type="EC" id="2.4.1.198" evidence="3"/>
<dbReference type="InterPro" id="IPR011990">
    <property type="entry name" value="TPR-like_helical_dom_sf"/>
</dbReference>
<comment type="pathway">
    <text evidence="2">Glycolipid biosynthesis; glycosylphosphatidylinositol-anchor biosynthesis.</text>
</comment>
<evidence type="ECO:0000256" key="4">
    <source>
        <dbReference type="ARBA" id="ARBA00022502"/>
    </source>
</evidence>
<dbReference type="SUPFAM" id="SSF48452">
    <property type="entry name" value="TPR-like"/>
    <property type="match status" value="1"/>
</dbReference>
<dbReference type="SUPFAM" id="SSF53756">
    <property type="entry name" value="UDP-Glycosyltransferase/glycogen phosphorylase"/>
    <property type="match status" value="1"/>
</dbReference>
<dbReference type="Gene3D" id="1.25.40.10">
    <property type="entry name" value="Tetratricopeptide repeat domain"/>
    <property type="match status" value="2"/>
</dbReference>
<dbReference type="PANTHER" id="PTHR45871:SF1">
    <property type="entry name" value="PHOSPHATIDYLINOSITOL N-ACETYLGLUCOSAMINYLTRANSFERASE SUBUNIT A"/>
    <property type="match status" value="1"/>
</dbReference>
<keyword evidence="5 12" id="KW-0328">Glycosyltransferase</keyword>
<keyword evidence="13" id="KW-1185">Reference proteome</keyword>
<feature type="domain" description="Glycosyl transferase family 1" evidence="10">
    <location>
        <begin position="1990"/>
        <end position="2130"/>
    </location>
</feature>
<protein>
    <recommendedName>
        <fullName evidence="3">phosphatidylinositol N-acetylglucosaminyltransferase</fullName>
        <ecNumber evidence="3">2.4.1.198</ecNumber>
    </recommendedName>
    <alternativeName>
        <fullName evidence="7">GlcNAc-PI synthesis protein</fullName>
    </alternativeName>
</protein>
<dbReference type="InterPro" id="IPR013234">
    <property type="entry name" value="PIGA_GPI_anchor_biosynthesis"/>
</dbReference>
<keyword evidence="4" id="KW-0337">GPI-anchor biosynthesis</keyword>
<comment type="caution">
    <text evidence="12">The sequence shown here is derived from an EMBL/GenBank/DDBJ whole genome shotgun (WGS) entry which is preliminary data.</text>
</comment>
<keyword evidence="9" id="KW-0472">Membrane</keyword>
<dbReference type="GO" id="GO:0017176">
    <property type="term" value="F:phosphatidylinositol N-acetylglucosaminyltransferase activity"/>
    <property type="evidence" value="ECO:0007669"/>
    <property type="project" value="UniProtKB-EC"/>
</dbReference>
<name>A0A507DU63_9FUNG</name>
<dbReference type="InterPro" id="IPR039507">
    <property type="entry name" value="PIG-A/GPI3"/>
</dbReference>
<evidence type="ECO:0000256" key="6">
    <source>
        <dbReference type="ARBA" id="ARBA00022679"/>
    </source>
</evidence>
<dbReference type="Proteomes" id="UP000318582">
    <property type="component" value="Unassembled WGS sequence"/>
</dbReference>
<dbReference type="Pfam" id="PF00534">
    <property type="entry name" value="Glycos_transf_1"/>
    <property type="match status" value="1"/>
</dbReference>
<feature type="region of interest" description="Disordered" evidence="8">
    <location>
        <begin position="325"/>
        <end position="373"/>
    </location>
</feature>
<sequence>MLQFTVLNPVINDDRDAPKEIQVERALDVYNRSLVLMQKGRNEEARSVFEELLQRDVLRDTLPPGSGAHSSPAHGLRFAVHKNYAFVLEAEGKLEKAYFHYKKASSIDSADASLWCKIGELAARLGRWDESCQAYLCGKDRTTVRSLRFQCLDGIVNALYEFGDFSTCLQYIKEGLELNPEYPRGLWIKEQILADRLVNMSLTSLLYTEITPQDMLEHLSMPPLKVDSSARRPRQPQTTGVANVEHDSVTLTLNDVTSVGLGNLLLGTYRSWARLNTTDSRESDVSLRRHIHVQTDTDADEVVPAEIGEEEKAEVPNANMTQEMIVSDPPDEEPMKVDGDAEESEQSAKKRRHSEAEDLRRTSKRVRTRMEQELQQKDVDDKDLGEVIDALLPQDVAFSSRADGLVPDTDGFLSAFCSKILSTATPTEQKRKTKCSKKARKARTQLDVGIAETPSTDAVFSSEKIKAFVASLSSNNSGLLDVMRQFITWHMIGHTSPKSKPQNHFANDHWPQHVYSIVTSMLLILEKHDSLTTFLRDAWPSAFGLQAASTQDTAEASEAREAIEELLISSAELLCDAWINQAAPNGTQIEFPTDFEVEEDENSIDRNPLTQLSMLPILQRLNNAIAEIAAASDEGQDVLRIRYAWVQGRMSEHLQDDMGASQHYEVCRKAIHNAARLKTGNLDVSNTYSIELVNCGADKVISIATLQQKFAAVEARRYVLDARGKFAREEYQAVIQRLKPVFINPSKSDVEDGHDEGHQDTELIDIAKDFLFNSYPFSKRTKLLDNLRLSCEEVDDEIASFICSVHNLIDAVCHTTTEPDLEGQLELMAESCDRCIQFISTRSHGEPLWDEILRAQLGHGRLDSSFDTLLDQFIGAVSSCMRLTWSYMKNHAEMPSAVRRPAIARRLKALNVFSIRSWVLSYHVVELLGRHHIVARSSEQHEDAESIVSVQSDPGSLGRDSDAEDGGPAAMEIPKQTSPARPDAPAALKLSPENPDFLAEMLFVGHEELGKRGLCGFDNGRYLKLILQHVGTQNDDAYRSEAYQCYHCLYGIRVDHGLHLLAEHFSSPVTFDQEAASAVFKTVSEQLDAMLALRAGRGIPGDVKQCLDKVTEVFSKPPWTNAKVLFNKEAIDSFLARPINVLDVAPNRKTGLVSLDFSEEERKRIPDVYFHLFHLQGRLLYSQYKARTATQTYSTFYKTIDILTAAAEQFLFDLHLTPDRMDSWLSLALCYVALANEHLSNSATLIIEAYGKIRDWQKRAFHCFAQACQLSSITAVTPETVTLDLATSLWGEFGFLCHGIASRPMNGAATSSNSWKIREIWAQRAKAMKSATGQVVDADRLADGSANDAVAHEANMNKSRTDILALGAYCFKKARELNRKDWRYSYMLGNIYAKLRAAPQRVIRHYRKAVALVPAEWTTKEQEKILDPAVKLVEYLIKSLHRNSISPEEAIAAIRNLADQTGAIPASIFDNLPAAETHPDMRQLTFKNVFSLILTLMKPLNVYQHKPIYRQAWLYYHEIHNAEHAKTVLLSLFKLRDQNSKKFVHFWKSEFERPGKHFMSVHKYIAFLAKLLEETGDVDGLRRLCRKVRKAEEVLLWPDRIWRIVFTACFKALHATSQGAHNLSLSGSMSKTEFDLRAPDVEYQMFAAADPKPVRLQNLLCAFELKKLNDGFMDEEDLDLFLVETYSSLFSEFGGGPAAMSLAPTTGEGFMEDSQSSTVFVEDSNGSEPVRMVVTNGDPMSSPMRDNAPTYEKLRFAHVLQRVQHVCRFPPQIRREEPLLGTSFEPQTNGTSFSHEQATNEEAANEQANDEQLSAETSFATDANPPTEDADVIVVTHNYGQRVGIRYLTAGMKVYHVPHWLVTDQVSLPTLYSFFPLFRYILVREQIDVVHGHAAFSSMCHEAILHARTMGISACFTDHSLFGFEDASSVLTNKLLKFTLSDIDHVICVSHTSKENTVLRAALDPLIVSVIPNAVVAADFTPNVASRTPGRITIVIASRLVYRKGVDLMVAVIPCICAEFDDVDFVIAGDGPKRVDLDRMREKHGLQDRVEMLGSVQHAGVRDVLVRGHIFLNTSLTEAFCIAIVEAACCGLLVVSTQVGGVPEVLPDNMIKFAPPERKAMVAALMDAIHIIRTDPPDPSRLHEEVKMMYDWSDVAERTEMVYDMIMNFPHVPLLERFQRYRGCGLFAGILAVMIVAVEYLLWLFLERLVPRHTIDIAPALDHSQFLSICAANAESDGKKHKEESKS</sequence>
<evidence type="ECO:0000256" key="5">
    <source>
        <dbReference type="ARBA" id="ARBA00022676"/>
    </source>
</evidence>
<evidence type="ECO:0000259" key="11">
    <source>
        <dbReference type="Pfam" id="PF08288"/>
    </source>
</evidence>
<dbReference type="InterPro" id="IPR019734">
    <property type="entry name" value="TPR_rpt"/>
</dbReference>
<dbReference type="EMBL" id="QEAQ01000154">
    <property type="protein sequence ID" value="TPX54478.1"/>
    <property type="molecule type" value="Genomic_DNA"/>
</dbReference>
<dbReference type="GO" id="GO:0000506">
    <property type="term" value="C:glycosylphosphatidylinositol-N-acetylglucosaminyltransferase (GPI-GnT) complex"/>
    <property type="evidence" value="ECO:0007669"/>
    <property type="project" value="InterPro"/>
</dbReference>
<dbReference type="InterPro" id="IPR001296">
    <property type="entry name" value="Glyco_trans_1"/>
</dbReference>
<keyword evidence="9" id="KW-0812">Transmembrane</keyword>
<feature type="domain" description="PIGA GPI anchor biosynthesis" evidence="11">
    <location>
        <begin position="1837"/>
        <end position="1926"/>
    </location>
</feature>
<evidence type="ECO:0000256" key="1">
    <source>
        <dbReference type="ARBA" id="ARBA00003265"/>
    </source>
</evidence>
<dbReference type="SMART" id="SM00028">
    <property type="entry name" value="TPR"/>
    <property type="match status" value="5"/>
</dbReference>
<evidence type="ECO:0000313" key="12">
    <source>
        <dbReference type="EMBL" id="TPX54478.1"/>
    </source>
</evidence>
<dbReference type="CDD" id="cd03796">
    <property type="entry name" value="GT4_PIG-A-like"/>
    <property type="match status" value="1"/>
</dbReference>
<dbReference type="Pfam" id="PF08288">
    <property type="entry name" value="PIGA"/>
    <property type="match status" value="1"/>
</dbReference>
<feature type="region of interest" description="Disordered" evidence="8">
    <location>
        <begin position="1777"/>
        <end position="1826"/>
    </location>
</feature>
<evidence type="ECO:0000256" key="8">
    <source>
        <dbReference type="SAM" id="MobiDB-lite"/>
    </source>
</evidence>
<reference evidence="12 13" key="1">
    <citation type="journal article" date="2019" name="Sci. Rep.">
        <title>Comparative genomics of chytrid fungi reveal insights into the obligate biotrophic and pathogenic lifestyle of Synchytrium endobioticum.</title>
        <authorList>
            <person name="van de Vossenberg B.T.L.H."/>
            <person name="Warris S."/>
            <person name="Nguyen H.D.T."/>
            <person name="van Gent-Pelzer M.P.E."/>
            <person name="Joly D.L."/>
            <person name="van de Geest H.C."/>
            <person name="Bonants P.J.M."/>
            <person name="Smith D.S."/>
            <person name="Levesque C.A."/>
            <person name="van der Lee T.A.J."/>
        </authorList>
    </citation>
    <scope>NUCLEOTIDE SEQUENCE [LARGE SCALE GENOMIC DNA]</scope>
    <source>
        <strain evidence="12 13">CBS 809.83</strain>
    </source>
</reference>
<evidence type="ECO:0000256" key="9">
    <source>
        <dbReference type="SAM" id="Phobius"/>
    </source>
</evidence>
<evidence type="ECO:0000313" key="13">
    <source>
        <dbReference type="Proteomes" id="UP000318582"/>
    </source>
</evidence>
<organism evidence="12 13">
    <name type="scientific">Powellomyces hirtus</name>
    <dbReference type="NCBI Taxonomy" id="109895"/>
    <lineage>
        <taxon>Eukaryota</taxon>
        <taxon>Fungi</taxon>
        <taxon>Fungi incertae sedis</taxon>
        <taxon>Chytridiomycota</taxon>
        <taxon>Chytridiomycota incertae sedis</taxon>
        <taxon>Chytridiomycetes</taxon>
        <taxon>Spizellomycetales</taxon>
        <taxon>Powellomycetaceae</taxon>
        <taxon>Powellomyces</taxon>
    </lineage>
</organism>
<keyword evidence="6 12" id="KW-0808">Transferase</keyword>
<evidence type="ECO:0000259" key="10">
    <source>
        <dbReference type="Pfam" id="PF00534"/>
    </source>
</evidence>
<evidence type="ECO:0000256" key="2">
    <source>
        <dbReference type="ARBA" id="ARBA00004687"/>
    </source>
</evidence>
<accession>A0A507DU63</accession>
<feature type="transmembrane region" description="Helical" evidence="9">
    <location>
        <begin position="2186"/>
        <end position="2206"/>
    </location>
</feature>
<proteinExistence type="predicted"/>
<keyword evidence="9" id="KW-1133">Transmembrane helix</keyword>
<dbReference type="PANTHER" id="PTHR45871">
    <property type="entry name" value="N-ACETYLGLUCOSAMINYL-PHOSPHATIDYLINOSITOL BIOSYNTHETIC PROTEIN"/>
    <property type="match status" value="1"/>
</dbReference>
<dbReference type="UniPathway" id="UPA00196"/>
<feature type="compositionally biased region" description="Polar residues" evidence="8">
    <location>
        <begin position="1784"/>
        <end position="1795"/>
    </location>
</feature>
<dbReference type="GO" id="GO:0006506">
    <property type="term" value="P:GPI anchor biosynthetic process"/>
    <property type="evidence" value="ECO:0007669"/>
    <property type="project" value="UniProtKB-UniPathway"/>
</dbReference>
<feature type="compositionally biased region" description="Low complexity" evidence="8">
    <location>
        <begin position="1796"/>
        <end position="1812"/>
    </location>
</feature>
<dbReference type="Gene3D" id="3.40.50.2000">
    <property type="entry name" value="Glycogen Phosphorylase B"/>
    <property type="match status" value="2"/>
</dbReference>
<evidence type="ECO:0000256" key="7">
    <source>
        <dbReference type="ARBA" id="ARBA00032160"/>
    </source>
</evidence>
<feature type="region of interest" description="Disordered" evidence="8">
    <location>
        <begin position="943"/>
        <end position="989"/>
    </location>
</feature>
<gene>
    <name evidence="12" type="primary">SPT14</name>
    <name evidence="12" type="ORF">PhCBS80983_g05920</name>
</gene>
<dbReference type="STRING" id="109895.A0A507DU63"/>
<evidence type="ECO:0000256" key="3">
    <source>
        <dbReference type="ARBA" id="ARBA00012420"/>
    </source>
</evidence>